<dbReference type="AlphaFoldDB" id="A0AAD1T1D5"/>
<evidence type="ECO:0000313" key="2">
    <source>
        <dbReference type="Proteomes" id="UP001295444"/>
    </source>
</evidence>
<sequence length="160" mass="18299">MSDACLLSYKLSLFCTCDRLILVAQKSCLLMAAAVDMDRAREATDHSEQVELLTKSLNHIQLCQEIWRVLQSTGDFSQDPTEVLLLLYEFEIRAKLNDPRLETVVEAVWELPMLNLKTLETIAHLSMEAPAYYPTICKRALQGALSLHKKQDPMDITRFR</sequence>
<dbReference type="GO" id="GO:0007130">
    <property type="term" value="P:synaptonemal complex assembly"/>
    <property type="evidence" value="ECO:0007669"/>
    <property type="project" value="TreeGrafter"/>
</dbReference>
<dbReference type="PANTHER" id="PTHR47083">
    <property type="entry name" value="TESTIS-EXPRESSED PROTEIN 11"/>
    <property type="match status" value="1"/>
</dbReference>
<dbReference type="GO" id="GO:0007060">
    <property type="term" value="P:male meiosis chromosome segregation"/>
    <property type="evidence" value="ECO:0007669"/>
    <property type="project" value="TreeGrafter"/>
</dbReference>
<gene>
    <name evidence="1" type="ORF">PECUL_23A029885</name>
</gene>
<proteinExistence type="predicted"/>
<dbReference type="EMBL" id="OW240920">
    <property type="protein sequence ID" value="CAH2315744.1"/>
    <property type="molecule type" value="Genomic_DNA"/>
</dbReference>
<reference evidence="1" key="1">
    <citation type="submission" date="2022-03" db="EMBL/GenBank/DDBJ databases">
        <authorList>
            <person name="Alioto T."/>
            <person name="Alioto T."/>
            <person name="Gomez Garrido J."/>
        </authorList>
    </citation>
    <scope>NUCLEOTIDE SEQUENCE</scope>
</reference>
<dbReference type="PANTHER" id="PTHR47083:SF1">
    <property type="entry name" value="TESTIS-EXPRESSED PROTEIN 11"/>
    <property type="match status" value="1"/>
</dbReference>
<dbReference type="InterPro" id="IPR042861">
    <property type="entry name" value="TEX11"/>
</dbReference>
<organism evidence="1 2">
    <name type="scientific">Pelobates cultripes</name>
    <name type="common">Western spadefoot toad</name>
    <dbReference type="NCBI Taxonomy" id="61616"/>
    <lineage>
        <taxon>Eukaryota</taxon>
        <taxon>Metazoa</taxon>
        <taxon>Chordata</taxon>
        <taxon>Craniata</taxon>
        <taxon>Vertebrata</taxon>
        <taxon>Euteleostomi</taxon>
        <taxon>Amphibia</taxon>
        <taxon>Batrachia</taxon>
        <taxon>Anura</taxon>
        <taxon>Pelobatoidea</taxon>
        <taxon>Pelobatidae</taxon>
        <taxon>Pelobates</taxon>
    </lineage>
</organism>
<accession>A0AAD1T1D5</accession>
<evidence type="ECO:0000313" key="1">
    <source>
        <dbReference type="EMBL" id="CAH2315744.1"/>
    </source>
</evidence>
<dbReference type="Proteomes" id="UP001295444">
    <property type="component" value="Chromosome 09"/>
</dbReference>
<dbReference type="GO" id="GO:0007131">
    <property type="term" value="P:reciprocal meiotic recombination"/>
    <property type="evidence" value="ECO:0007669"/>
    <property type="project" value="TreeGrafter"/>
</dbReference>
<keyword evidence="2" id="KW-1185">Reference proteome</keyword>
<name>A0AAD1T1D5_PELCU</name>
<dbReference type="GO" id="GO:0000801">
    <property type="term" value="C:central element"/>
    <property type="evidence" value="ECO:0007669"/>
    <property type="project" value="TreeGrafter"/>
</dbReference>
<protein>
    <submittedName>
        <fullName evidence="1">Testis-expressed sequence 11</fullName>
    </submittedName>
</protein>